<keyword evidence="2" id="KW-1185">Reference proteome</keyword>
<evidence type="ECO:0000313" key="1">
    <source>
        <dbReference type="EMBL" id="XRI72803.1"/>
    </source>
</evidence>
<protein>
    <submittedName>
        <fullName evidence="1">Type II toxin-antitoxin system death-on-curing family toxin</fullName>
    </submittedName>
</protein>
<dbReference type="Proteomes" id="UP001195965">
    <property type="component" value="Chromosome"/>
</dbReference>
<gene>
    <name evidence="1" type="ORF">HHS34_010155</name>
</gene>
<sequence>MADVLGMHRLLMQRYGGAPGLRDPGALEAALFRPQTGYYDDIVAEAAALLESLAINHPFVDGNKRIAFATADVFLRINGWRLQRAPLQIYAEMMQMFESGTFAIAHLEPWLRSFASAAEPGYDDRSDSEESDA</sequence>
<dbReference type="EMBL" id="CP127526">
    <property type="protein sequence ID" value="XRI72803.1"/>
    <property type="molecule type" value="Genomic_DNA"/>
</dbReference>
<name>A0ACD5HFX5_9PROT</name>
<reference evidence="1 2" key="1">
    <citation type="journal article" date="2021" name="ISME J.">
        <title>Genomic evolution of the class Acidithiobacillia: deep-branching Proteobacteria living in extreme acidic conditions.</title>
        <authorList>
            <person name="Moya-Beltran A."/>
            <person name="Beard S."/>
            <person name="Rojas-Villalobos C."/>
            <person name="Issotta F."/>
            <person name="Gallardo Y."/>
            <person name="Ulloa R."/>
            <person name="Giaveno A."/>
            <person name="Degli Esposti M."/>
            <person name="Johnson D.B."/>
            <person name="Quatrini R."/>
        </authorList>
    </citation>
    <scope>NUCLEOTIDE SEQUENCE [LARGE SCALE GENOMIC DNA]</scope>
    <source>
        <strain evidence="1 2">GG1-14</strain>
    </source>
</reference>
<evidence type="ECO:0000313" key="2">
    <source>
        <dbReference type="Proteomes" id="UP001195965"/>
    </source>
</evidence>
<proteinExistence type="predicted"/>
<organism evidence="1 2">
    <name type="scientific">Acidithiobacillus montserratensis</name>
    <dbReference type="NCBI Taxonomy" id="2729135"/>
    <lineage>
        <taxon>Bacteria</taxon>
        <taxon>Pseudomonadati</taxon>
        <taxon>Pseudomonadota</taxon>
        <taxon>Acidithiobacillia</taxon>
        <taxon>Acidithiobacillales</taxon>
        <taxon>Acidithiobacillaceae</taxon>
        <taxon>Acidithiobacillus</taxon>
    </lineage>
</organism>
<accession>A0ACD5HFX5</accession>